<dbReference type="InterPro" id="IPR044839">
    <property type="entry name" value="NDR1-like"/>
</dbReference>
<accession>A0A1R3G338</accession>
<comment type="caution">
    <text evidence="4">The sequence shown here is derived from an EMBL/GenBank/DDBJ whole genome shotgun (WGS) entry which is preliminary data.</text>
</comment>
<dbReference type="OrthoDB" id="695142at2759"/>
<dbReference type="PANTHER" id="PTHR31234:SF2">
    <property type="entry name" value="OS05G0199100 PROTEIN"/>
    <property type="match status" value="1"/>
</dbReference>
<dbReference type="STRING" id="93759.A0A1R3G338"/>
<proteinExistence type="predicted"/>
<sequence>MEDSSRHVIGYPVQNVNGCSCGGAPPPPAASGTAYHYVNPKPKPCLSWIDKHLTALMLSILIFVVALAILSAALDPHLPDFSIQSLSLSNYNSTTNHGVTATWKAEFQVSNPNTKATFSYGEMDSVVLYKDYALADTRIGPLELGVARNSSRVVDASYAMVDAYVDGKVADAMNAERRSGEVKFNVKVCGYVKFGNIWSSGILPSEKHIRVWCNDVALISASAGKMTGGPKTCKVRSVR</sequence>
<reference evidence="5" key="1">
    <citation type="submission" date="2013-09" db="EMBL/GenBank/DDBJ databases">
        <title>Corchorus olitorius genome sequencing.</title>
        <authorList>
            <person name="Alam M."/>
            <person name="Haque M.S."/>
            <person name="Islam M.S."/>
            <person name="Emdad E.M."/>
            <person name="Islam M.M."/>
            <person name="Ahmed B."/>
            <person name="Halim A."/>
            <person name="Hossen Q.M.M."/>
            <person name="Hossain M.Z."/>
            <person name="Ahmed R."/>
            <person name="Khan M.M."/>
            <person name="Islam R."/>
            <person name="Rashid M.M."/>
            <person name="Khan S.A."/>
            <person name="Rahman M.S."/>
            <person name="Alam M."/>
            <person name="Yahiya A.S."/>
            <person name="Khan M.S."/>
            <person name="Azam M.S."/>
            <person name="Haque T."/>
            <person name="Lashkar M.Z.H."/>
            <person name="Akhand A.I."/>
            <person name="Morshed G."/>
            <person name="Roy S."/>
            <person name="Uddin K.S."/>
            <person name="Rabeya T."/>
            <person name="Hossain A.S."/>
            <person name="Chowdhury A."/>
            <person name="Snigdha A.R."/>
            <person name="Mortoza M.S."/>
            <person name="Matin S.A."/>
            <person name="Hoque S.M.E."/>
            <person name="Islam M.K."/>
            <person name="Roy D.K."/>
            <person name="Haider R."/>
            <person name="Moosa M.M."/>
            <person name="Elias S.M."/>
            <person name="Hasan A.M."/>
            <person name="Jahan S."/>
            <person name="Shafiuddin M."/>
            <person name="Mahmood N."/>
            <person name="Shommy N.S."/>
        </authorList>
    </citation>
    <scope>NUCLEOTIDE SEQUENCE [LARGE SCALE GENOMIC DNA]</scope>
    <source>
        <strain evidence="5">cv. O-4</strain>
    </source>
</reference>
<keyword evidence="3" id="KW-1133">Transmembrane helix</keyword>
<dbReference type="PANTHER" id="PTHR31234">
    <property type="entry name" value="LATE EMBRYOGENESIS ABUNDANT (LEA) HYDROXYPROLINE-RICH GLYCOPROTEIN FAMILY"/>
    <property type="match status" value="1"/>
</dbReference>
<dbReference type="AlphaFoldDB" id="A0A1R3G338"/>
<evidence type="ECO:0008006" key="6">
    <source>
        <dbReference type="Google" id="ProtNLM"/>
    </source>
</evidence>
<feature type="transmembrane region" description="Helical" evidence="3">
    <location>
        <begin position="53"/>
        <end position="74"/>
    </location>
</feature>
<evidence type="ECO:0000313" key="4">
    <source>
        <dbReference type="EMBL" id="OMO52477.1"/>
    </source>
</evidence>
<name>A0A1R3G338_9ROSI</name>
<evidence type="ECO:0000256" key="3">
    <source>
        <dbReference type="SAM" id="Phobius"/>
    </source>
</evidence>
<evidence type="ECO:0000256" key="1">
    <source>
        <dbReference type="ARBA" id="ARBA00004370"/>
    </source>
</evidence>
<keyword evidence="3" id="KW-0812">Transmembrane</keyword>
<evidence type="ECO:0000313" key="5">
    <source>
        <dbReference type="Proteomes" id="UP000187203"/>
    </source>
</evidence>
<evidence type="ECO:0000256" key="2">
    <source>
        <dbReference type="ARBA" id="ARBA00023136"/>
    </source>
</evidence>
<gene>
    <name evidence="4" type="ORF">COLO4_37164</name>
</gene>
<keyword evidence="2 3" id="KW-0472">Membrane</keyword>
<dbReference type="GO" id="GO:0005886">
    <property type="term" value="C:plasma membrane"/>
    <property type="evidence" value="ECO:0007669"/>
    <property type="project" value="TreeGrafter"/>
</dbReference>
<protein>
    <recommendedName>
        <fullName evidence="6">Late embryogenesis abundant protein, LEA-14</fullName>
    </recommendedName>
</protein>
<dbReference type="EMBL" id="AWUE01023851">
    <property type="protein sequence ID" value="OMO52477.1"/>
    <property type="molecule type" value="Genomic_DNA"/>
</dbReference>
<comment type="subcellular location">
    <subcellularLocation>
        <location evidence="1">Membrane</location>
    </subcellularLocation>
</comment>
<dbReference type="GO" id="GO:0098542">
    <property type="term" value="P:defense response to other organism"/>
    <property type="evidence" value="ECO:0007669"/>
    <property type="project" value="InterPro"/>
</dbReference>
<keyword evidence="5" id="KW-1185">Reference proteome</keyword>
<dbReference type="Proteomes" id="UP000187203">
    <property type="component" value="Unassembled WGS sequence"/>
</dbReference>
<organism evidence="4 5">
    <name type="scientific">Corchorus olitorius</name>
    <dbReference type="NCBI Taxonomy" id="93759"/>
    <lineage>
        <taxon>Eukaryota</taxon>
        <taxon>Viridiplantae</taxon>
        <taxon>Streptophyta</taxon>
        <taxon>Embryophyta</taxon>
        <taxon>Tracheophyta</taxon>
        <taxon>Spermatophyta</taxon>
        <taxon>Magnoliopsida</taxon>
        <taxon>eudicotyledons</taxon>
        <taxon>Gunneridae</taxon>
        <taxon>Pentapetalae</taxon>
        <taxon>rosids</taxon>
        <taxon>malvids</taxon>
        <taxon>Malvales</taxon>
        <taxon>Malvaceae</taxon>
        <taxon>Grewioideae</taxon>
        <taxon>Apeibeae</taxon>
        <taxon>Corchorus</taxon>
    </lineage>
</organism>